<dbReference type="Pfam" id="PF04646">
    <property type="entry name" value="DUF604"/>
    <property type="match status" value="1"/>
</dbReference>
<protein>
    <recommendedName>
        <fullName evidence="3">Glycosyltransferase family 31 protein</fullName>
    </recommendedName>
</protein>
<proteinExistence type="predicted"/>
<evidence type="ECO:0008006" key="3">
    <source>
        <dbReference type="Google" id="ProtNLM"/>
    </source>
</evidence>
<name>A0AAV0ALD4_PHAPC</name>
<dbReference type="EMBL" id="CALTRL010000450">
    <property type="protein sequence ID" value="CAH7668198.1"/>
    <property type="molecule type" value="Genomic_DNA"/>
</dbReference>
<dbReference type="AlphaFoldDB" id="A0AAV0ALD4"/>
<organism evidence="1 2">
    <name type="scientific">Phakopsora pachyrhizi</name>
    <name type="common">Asian soybean rust disease fungus</name>
    <dbReference type="NCBI Taxonomy" id="170000"/>
    <lineage>
        <taxon>Eukaryota</taxon>
        <taxon>Fungi</taxon>
        <taxon>Dikarya</taxon>
        <taxon>Basidiomycota</taxon>
        <taxon>Pucciniomycotina</taxon>
        <taxon>Pucciniomycetes</taxon>
        <taxon>Pucciniales</taxon>
        <taxon>Phakopsoraceae</taxon>
        <taxon>Phakopsora</taxon>
    </lineage>
</organism>
<dbReference type="InterPro" id="IPR006740">
    <property type="entry name" value="DUF604"/>
</dbReference>
<dbReference type="PANTHER" id="PTHR10811">
    <property type="entry name" value="FRINGE-RELATED"/>
    <property type="match status" value="1"/>
</dbReference>
<comment type="caution">
    <text evidence="1">The sequence shown here is derived from an EMBL/GenBank/DDBJ whole genome shotgun (WGS) entry which is preliminary data.</text>
</comment>
<evidence type="ECO:0000313" key="2">
    <source>
        <dbReference type="Proteomes" id="UP001153365"/>
    </source>
</evidence>
<dbReference type="FunFam" id="3.90.550.50:FF:000063">
    <property type="entry name" value="Uncharacterized protein"/>
    <property type="match status" value="1"/>
</dbReference>
<keyword evidence="2" id="KW-1185">Reference proteome</keyword>
<dbReference type="Proteomes" id="UP001153365">
    <property type="component" value="Unassembled WGS sequence"/>
</dbReference>
<sequence length="679" mass="76769">MVFRWFHLILISSTVVTFIIFTQRSGRIEVKNFKPFDQNWFLQSNNSNNTSDPSYQTLRPKLGSDTHISGGLIPLELNSAFFLPSRRQLLRFQRTISAKTDDDSVVDDQDFCPSPGPGRRQTAILIPIGQGQEPLDSEDSRSRTSFLTKSHLDNRVDQSEIGFLPFKALNHDKSRTTSNPLMFRTNMTENKPCPVYYVPASPIFGNVPSLRPDSDTQFALRPILTTINKLKSLQVSFMRSLPFTTGFGLNHHTQQEFELWNRRGYPELMFGFATTPSRALSFIPRWSEWLPSSFPPVERQSDCGLQEPAISPLRRLTARAIVLIPPGKELDQAWEVESAARGAGLSIKLKELEAERFERRYMSLVQEMWAEALERERLGAPTTLWFTLADDDTYFLSMDSVARMLSKYDPYEPNFIGGQSESELARAAFGNIAFGGAGIFLSRGLMQQINAPGAFESCVSLFAKEFGGDGMITKCAAMMMRKDVQEVLTKEASLHQLDIRDEGHGIFQAGLRFTSIHHWNSWFQLQPRAHPHTLKDPSALASLLGSAARAVGPENWTRRYVWGLSEKGGKIKYFPDKPTVVLSLGYSITVHGSGLLKPKDLDKIEMTFAMNKLTSAVRPAFIETKQRRTYFLYDLKIGFSKPNDLNRYPDVAVMSHINQEGDVIDLVWDGRPRTNNKKT</sequence>
<dbReference type="Gene3D" id="3.90.550.50">
    <property type="match status" value="1"/>
</dbReference>
<gene>
    <name evidence="1" type="ORF">PPACK8108_LOCUS2668</name>
</gene>
<reference evidence="1" key="1">
    <citation type="submission" date="2022-06" db="EMBL/GenBank/DDBJ databases">
        <authorList>
            <consortium name="SYNGENTA / RWTH Aachen University"/>
        </authorList>
    </citation>
    <scope>NUCLEOTIDE SEQUENCE</scope>
</reference>
<evidence type="ECO:0000313" key="1">
    <source>
        <dbReference type="EMBL" id="CAH7668198.1"/>
    </source>
</evidence>
<accession>A0AAV0ALD4</accession>